<dbReference type="GO" id="GO:0004622">
    <property type="term" value="F:phosphatidylcholine lysophospholipase activity"/>
    <property type="evidence" value="ECO:0007669"/>
    <property type="project" value="TreeGrafter"/>
</dbReference>
<dbReference type="SUPFAM" id="SSF55383">
    <property type="entry name" value="Copper amine oxidase, domain N"/>
    <property type="match status" value="1"/>
</dbReference>
<proteinExistence type="predicted"/>
<feature type="signal peptide" evidence="1">
    <location>
        <begin position="1"/>
        <end position="25"/>
    </location>
</feature>
<gene>
    <name evidence="4" type="ORF">P0Y55_02150</name>
</gene>
<evidence type="ECO:0000259" key="2">
    <source>
        <dbReference type="Pfam" id="PF07833"/>
    </source>
</evidence>
<dbReference type="Gene3D" id="3.30.457.10">
    <property type="entry name" value="Copper amine oxidase-like, N-terminal domain"/>
    <property type="match status" value="1"/>
</dbReference>
<dbReference type="InterPro" id="IPR036514">
    <property type="entry name" value="SGNH_hydro_sf"/>
</dbReference>
<evidence type="ECO:0000259" key="3">
    <source>
        <dbReference type="Pfam" id="PF13472"/>
    </source>
</evidence>
<dbReference type="Proteomes" id="UP001178662">
    <property type="component" value="Chromosome"/>
</dbReference>
<dbReference type="InterPro" id="IPR036582">
    <property type="entry name" value="Mao_N_sf"/>
</dbReference>
<dbReference type="Pfam" id="PF13472">
    <property type="entry name" value="Lipase_GDSL_2"/>
    <property type="match status" value="1"/>
</dbReference>
<dbReference type="Gene3D" id="3.40.50.1110">
    <property type="entry name" value="SGNH hydrolase"/>
    <property type="match status" value="1"/>
</dbReference>
<dbReference type="EMBL" id="CP119317">
    <property type="protein sequence ID" value="WEK54906.1"/>
    <property type="molecule type" value="Genomic_DNA"/>
</dbReference>
<dbReference type="PANTHER" id="PTHR30383">
    <property type="entry name" value="THIOESTERASE 1/PROTEASE 1/LYSOPHOSPHOLIPASE L1"/>
    <property type="match status" value="1"/>
</dbReference>
<dbReference type="InterPro" id="IPR051532">
    <property type="entry name" value="Ester_Hydrolysis_Enzymes"/>
</dbReference>
<feature type="chain" id="PRO_5041664034" evidence="1">
    <location>
        <begin position="26"/>
        <end position="423"/>
    </location>
</feature>
<organism evidence="4 5">
    <name type="scientific">Candidatus Cohnella colombiensis</name>
    <dbReference type="NCBI Taxonomy" id="3121368"/>
    <lineage>
        <taxon>Bacteria</taxon>
        <taxon>Bacillati</taxon>
        <taxon>Bacillota</taxon>
        <taxon>Bacilli</taxon>
        <taxon>Bacillales</taxon>
        <taxon>Paenibacillaceae</taxon>
        <taxon>Cohnella</taxon>
    </lineage>
</organism>
<accession>A0AA95JC79</accession>
<feature type="domain" description="Copper amine oxidase-like N-terminal" evidence="2">
    <location>
        <begin position="311"/>
        <end position="417"/>
    </location>
</feature>
<dbReference type="CDD" id="cd00229">
    <property type="entry name" value="SGNH_hydrolase"/>
    <property type="match status" value="1"/>
</dbReference>
<reference evidence="4" key="1">
    <citation type="submission" date="2023-03" db="EMBL/GenBank/DDBJ databases">
        <title>Andean soil-derived lignocellulolytic bacterial consortium as a source of novel taxa and putative plastic-active enzymes.</title>
        <authorList>
            <person name="Diaz-Garcia L."/>
            <person name="Chuvochina M."/>
            <person name="Feuerriegel G."/>
            <person name="Bunk B."/>
            <person name="Sproer C."/>
            <person name="Streit W.R."/>
            <person name="Rodriguez L.M."/>
            <person name="Overmann J."/>
            <person name="Jimenez D.J."/>
        </authorList>
    </citation>
    <scope>NUCLEOTIDE SEQUENCE</scope>
    <source>
        <strain evidence="4">MAG 2441</strain>
    </source>
</reference>
<protein>
    <submittedName>
        <fullName evidence="4">Stalk domain-containing protein</fullName>
    </submittedName>
</protein>
<feature type="domain" description="SGNH hydrolase-type esterase" evidence="3">
    <location>
        <begin position="43"/>
        <end position="281"/>
    </location>
</feature>
<keyword evidence="1" id="KW-0732">Signal</keyword>
<evidence type="ECO:0000313" key="5">
    <source>
        <dbReference type="Proteomes" id="UP001178662"/>
    </source>
</evidence>
<name>A0AA95JC79_9BACL</name>
<dbReference type="PANTHER" id="PTHR30383:SF27">
    <property type="entry name" value="SPORE GERMINATION LIPASE LIPC"/>
    <property type="match status" value="1"/>
</dbReference>
<dbReference type="InterPro" id="IPR013830">
    <property type="entry name" value="SGNH_hydro"/>
</dbReference>
<dbReference type="SUPFAM" id="SSF52266">
    <property type="entry name" value="SGNH hydrolase"/>
    <property type="match status" value="1"/>
</dbReference>
<keyword evidence="5" id="KW-1185">Reference proteome</keyword>
<evidence type="ECO:0000256" key="1">
    <source>
        <dbReference type="SAM" id="SignalP"/>
    </source>
</evidence>
<dbReference type="InterPro" id="IPR012854">
    <property type="entry name" value="Cu_amine_oxidase-like_N"/>
</dbReference>
<dbReference type="AlphaFoldDB" id="A0AA95JC79"/>
<sequence>MSKPLFRLLSIALLTCILIPSTTFAAAVQETKTASSNPYHIVALGDSVTVGYEPGLDETATPYGYTERVYEQALFHSHSVINNFGILGLTTSGLSNLLQGAAAGKTLKAVDLQDFSTFVDPRIAQYAQTIAAKSGNIKSTLSEADLVIMTTGGNDFGDFIKAVVADSTNLDQLIQTSFIPMRDQYLNDLKKVINQVHEMAPKARIAIADQYLPLIDLHPAYGALKSEVITLSKKLDELAAELNQVQTFVEIVHVSEGFFGKERQYTYVGKQDPHPTQKGYEYIGQQFANVIWKEYRTPAPRAADVTLSVIINGKELVGKPINKKNTNFLPIREVANAVKAELKWDNKTKTATFRKNNREVMITIGANTMTINGVIQKLDTPAYLETINKQQYTYVPLAAIVKGLDFDLVYQQTLKTAFINGPL</sequence>
<evidence type="ECO:0000313" key="4">
    <source>
        <dbReference type="EMBL" id="WEK54906.1"/>
    </source>
</evidence>
<dbReference type="Pfam" id="PF07833">
    <property type="entry name" value="Cu_amine_oxidN1"/>
    <property type="match status" value="1"/>
</dbReference>